<sequence>MITPLQFMLRYRNIVVNIEAQDNLKRVTSVIPVTVSLNKYFMMNWAAGSSQATEFAAVTAGSPKDAWFRQYKERIRTAAMGKGSPEDYGLALQWALYENHIQNPSQTTVQSYFDQNMGIDCSGFVTNYLIARGKKPDSQSVQRDTSAASYFSAAKAVNDPLHVRQGDLLVFMKGNSVLTGPGHVAVVESYVPQSRSC</sequence>
<dbReference type="EMBL" id="SJFN01000040">
    <property type="protein sequence ID" value="TBW33718.1"/>
    <property type="molecule type" value="Genomic_DNA"/>
</dbReference>
<dbReference type="AlphaFoldDB" id="A0A4Q9VFL7"/>
<keyword evidence="2" id="KW-1185">Reference proteome</keyword>
<dbReference type="RefSeq" id="WP_131311357.1">
    <property type="nucleotide sequence ID" value="NZ_SJFN01000040.1"/>
</dbReference>
<reference evidence="1 2" key="1">
    <citation type="submission" date="2019-02" db="EMBL/GenBank/DDBJ databases">
        <title>Siculibacillus lacustris gen. nov., sp. nov., a new rosette-forming bacterium isolated from a freshwater crater lake (Lake St. Ana, Romania).</title>
        <authorList>
            <person name="Felfoldi T."/>
            <person name="Marton Z."/>
            <person name="Szabo A."/>
            <person name="Mentes A."/>
            <person name="Boka K."/>
            <person name="Marialigeti K."/>
            <person name="Mathe I."/>
            <person name="Koncz M."/>
            <person name="Schumann P."/>
            <person name="Toth E."/>
        </authorList>
    </citation>
    <scope>NUCLEOTIDE SEQUENCE [LARGE SCALE GENOMIC DNA]</scope>
    <source>
        <strain evidence="1 2">SA-279</strain>
    </source>
</reference>
<dbReference type="Gene3D" id="3.90.1720.10">
    <property type="entry name" value="endopeptidase domain like (from Nostoc punctiforme)"/>
    <property type="match status" value="1"/>
</dbReference>
<comment type="caution">
    <text evidence="1">The sequence shown here is derived from an EMBL/GenBank/DDBJ whole genome shotgun (WGS) entry which is preliminary data.</text>
</comment>
<protein>
    <submittedName>
        <fullName evidence="1">CHAP domain-containing protein</fullName>
    </submittedName>
</protein>
<gene>
    <name evidence="1" type="ORF">EYW49_19775</name>
</gene>
<dbReference type="OrthoDB" id="8437493at2"/>
<accession>A0A4Q9VFL7</accession>
<organism evidence="1 2">
    <name type="scientific">Siculibacillus lacustris</name>
    <dbReference type="NCBI Taxonomy" id="1549641"/>
    <lineage>
        <taxon>Bacteria</taxon>
        <taxon>Pseudomonadati</taxon>
        <taxon>Pseudomonadota</taxon>
        <taxon>Alphaproteobacteria</taxon>
        <taxon>Hyphomicrobiales</taxon>
        <taxon>Ancalomicrobiaceae</taxon>
        <taxon>Siculibacillus</taxon>
    </lineage>
</organism>
<dbReference type="Proteomes" id="UP000292781">
    <property type="component" value="Unassembled WGS sequence"/>
</dbReference>
<evidence type="ECO:0000313" key="1">
    <source>
        <dbReference type="EMBL" id="TBW33718.1"/>
    </source>
</evidence>
<evidence type="ECO:0000313" key="2">
    <source>
        <dbReference type="Proteomes" id="UP000292781"/>
    </source>
</evidence>
<name>A0A4Q9VFL7_9HYPH</name>
<proteinExistence type="predicted"/>